<dbReference type="HOGENOM" id="CLU_1707695_0_0_1"/>
<protein>
    <submittedName>
        <fullName evidence="1">Uncharacterized protein</fullName>
    </submittedName>
</protein>
<name>A0DEN3_PARTE</name>
<evidence type="ECO:0000313" key="1">
    <source>
        <dbReference type="EMBL" id="CAK81500.1"/>
    </source>
</evidence>
<keyword evidence="2" id="KW-1185">Reference proteome</keyword>
<dbReference type="KEGG" id="ptm:GSPATT00016326001"/>
<dbReference type="Proteomes" id="UP000000600">
    <property type="component" value="Unassembled WGS sequence"/>
</dbReference>
<sequence>MRMRTLLKIMNANLMNPLKDFAKKEEHNNAQNKSVLNSSYLTPLIYMLVGTKKKRSLLKTILDQFNHSSFRIRSQIRTATPNQRRSKRTQSHMKETKILLDICPKQCFNYPIPAFKTKQFSQKEQIKYFQGFYDRDEKQFDWMSNLLQVRKIKR</sequence>
<dbReference type="RefSeq" id="XP_001448897.1">
    <property type="nucleotide sequence ID" value="XM_001448860.1"/>
</dbReference>
<evidence type="ECO:0000313" key="2">
    <source>
        <dbReference type="Proteomes" id="UP000000600"/>
    </source>
</evidence>
<dbReference type="GeneID" id="5034682"/>
<proteinExistence type="predicted"/>
<reference evidence="1 2" key="1">
    <citation type="journal article" date="2006" name="Nature">
        <title>Global trends of whole-genome duplications revealed by the ciliate Paramecium tetraurelia.</title>
        <authorList>
            <consortium name="Genoscope"/>
            <person name="Aury J.-M."/>
            <person name="Jaillon O."/>
            <person name="Duret L."/>
            <person name="Noel B."/>
            <person name="Jubin C."/>
            <person name="Porcel B.M."/>
            <person name="Segurens B."/>
            <person name="Daubin V."/>
            <person name="Anthouard V."/>
            <person name="Aiach N."/>
            <person name="Arnaiz O."/>
            <person name="Billaut A."/>
            <person name="Beisson J."/>
            <person name="Blanc I."/>
            <person name="Bouhouche K."/>
            <person name="Camara F."/>
            <person name="Duharcourt S."/>
            <person name="Guigo R."/>
            <person name="Gogendeau D."/>
            <person name="Katinka M."/>
            <person name="Keller A.-M."/>
            <person name="Kissmehl R."/>
            <person name="Klotz C."/>
            <person name="Koll F."/>
            <person name="Le Moue A."/>
            <person name="Lepere C."/>
            <person name="Malinsky S."/>
            <person name="Nowacki M."/>
            <person name="Nowak J.K."/>
            <person name="Plattner H."/>
            <person name="Poulain J."/>
            <person name="Ruiz F."/>
            <person name="Serrano V."/>
            <person name="Zagulski M."/>
            <person name="Dessen P."/>
            <person name="Betermier M."/>
            <person name="Weissenbach J."/>
            <person name="Scarpelli C."/>
            <person name="Schachter V."/>
            <person name="Sperling L."/>
            <person name="Meyer E."/>
            <person name="Cohen J."/>
            <person name="Wincker P."/>
        </authorList>
    </citation>
    <scope>NUCLEOTIDE SEQUENCE [LARGE SCALE GENOMIC DNA]</scope>
    <source>
        <strain evidence="1 2">Stock d4-2</strain>
    </source>
</reference>
<dbReference type="AlphaFoldDB" id="A0DEN3"/>
<accession>A0DEN3</accession>
<dbReference type="EMBL" id="CT868407">
    <property type="protein sequence ID" value="CAK81500.1"/>
    <property type="molecule type" value="Genomic_DNA"/>
</dbReference>
<dbReference type="InParanoid" id="A0DEN3"/>
<organism evidence="1 2">
    <name type="scientific">Paramecium tetraurelia</name>
    <dbReference type="NCBI Taxonomy" id="5888"/>
    <lineage>
        <taxon>Eukaryota</taxon>
        <taxon>Sar</taxon>
        <taxon>Alveolata</taxon>
        <taxon>Ciliophora</taxon>
        <taxon>Intramacronucleata</taxon>
        <taxon>Oligohymenophorea</taxon>
        <taxon>Peniculida</taxon>
        <taxon>Parameciidae</taxon>
        <taxon>Paramecium</taxon>
    </lineage>
</organism>
<gene>
    <name evidence="1" type="ORF">GSPATT00016326001</name>
</gene>